<dbReference type="InterPro" id="IPR036396">
    <property type="entry name" value="Cyt_P450_sf"/>
</dbReference>
<accession>A0AA97L1P1</accession>
<dbReference type="GO" id="GO:0005506">
    <property type="term" value="F:iron ion binding"/>
    <property type="evidence" value="ECO:0007669"/>
    <property type="project" value="InterPro"/>
</dbReference>
<feature type="chain" id="PRO_5041652518" evidence="12">
    <location>
        <begin position="23"/>
        <end position="493"/>
    </location>
</feature>
<dbReference type="GO" id="GO:0016020">
    <property type="term" value="C:membrane"/>
    <property type="evidence" value="ECO:0007669"/>
    <property type="project" value="UniProtKB-SubCell"/>
</dbReference>
<evidence type="ECO:0000313" key="13">
    <source>
        <dbReference type="Proteomes" id="UP001190640"/>
    </source>
</evidence>
<keyword evidence="5 10" id="KW-0479">Metal-binding</keyword>
<sequence length="493" mass="56297">MWVVQAILLSLLACLLVHLRKSFQSQKLYPPGPLWVPFIGSVWRLRFKVSKDSFIELAKIYGNIYTLWIGSKPVVVLSGFQAVKEGLINHAEHFAERCETPYIKAFTNGKGIIYSNGHNWKQQRKFGVVTLRKLGLGKKGMEQQIEEEALQLAETFAHSKGQPIDPALFIRNSVANVICAAVFGFRFSVEDQDFLQMLEAIQFVLTFSASFVYVLYELFPRLMDLLPGPHKKSFLYREAVLSFAKKVIEKHREHQALHDPQDYIDFYLLQMEKSVKDPNSTYNEENLAQCILELLMAGSDTTSTTLQWALLLMVNHPDIQEKVHKEIEDVLGSSQSFSYQHVKKLPYTNAVIHEIQRTQYILLFGVSRQCAKDVNMFGYFIPKGTYIVPDLHSVLQDPELWEASEVFNPNRFLDKDGKFMKREAFLPFGTGSRSCLGQQLAEIELFIFFTSLMRAFKFQLPEGVKELSKKPIIGVTTPPSPYELCAVPRCSAS</sequence>
<dbReference type="FunFam" id="1.10.630.10:FF:000004">
    <property type="entry name" value="cytochrome P450 2D15 isoform X1"/>
    <property type="match status" value="1"/>
</dbReference>
<dbReference type="Gene3D" id="1.10.630.10">
    <property type="entry name" value="Cytochrome P450"/>
    <property type="match status" value="1"/>
</dbReference>
<feature type="binding site" description="axial binding residue" evidence="10">
    <location>
        <position position="435"/>
    </location>
    <ligand>
        <name>heme</name>
        <dbReference type="ChEBI" id="CHEBI:30413"/>
    </ligand>
    <ligandPart>
        <name>Fe</name>
        <dbReference type="ChEBI" id="CHEBI:18248"/>
    </ligandPart>
</feature>
<dbReference type="InterPro" id="IPR050182">
    <property type="entry name" value="Cytochrome_P450_fam2"/>
</dbReference>
<proteinExistence type="inferred from homology"/>
<dbReference type="GO" id="GO:0006082">
    <property type="term" value="P:organic acid metabolic process"/>
    <property type="evidence" value="ECO:0007669"/>
    <property type="project" value="TreeGrafter"/>
</dbReference>
<reference evidence="14" key="1">
    <citation type="submission" date="2025-08" db="UniProtKB">
        <authorList>
            <consortium name="RefSeq"/>
        </authorList>
    </citation>
    <scope>IDENTIFICATION</scope>
    <source>
        <tissue evidence="14">Blood</tissue>
    </source>
</reference>
<keyword evidence="9" id="KW-0472">Membrane</keyword>
<evidence type="ECO:0000313" key="14">
    <source>
        <dbReference type="RefSeq" id="XP_054838533.1"/>
    </source>
</evidence>
<dbReference type="GO" id="GO:0005737">
    <property type="term" value="C:cytoplasm"/>
    <property type="evidence" value="ECO:0007669"/>
    <property type="project" value="TreeGrafter"/>
</dbReference>
<evidence type="ECO:0000256" key="3">
    <source>
        <dbReference type="ARBA" id="ARBA00010617"/>
    </source>
</evidence>
<keyword evidence="6 11" id="KW-0560">Oxidoreductase</keyword>
<dbReference type="PRINTS" id="PR00463">
    <property type="entry name" value="EP450I"/>
</dbReference>
<evidence type="ECO:0000256" key="4">
    <source>
        <dbReference type="ARBA" id="ARBA00022617"/>
    </source>
</evidence>
<dbReference type="AlphaFoldDB" id="A0AA97L1P1"/>
<keyword evidence="13" id="KW-1185">Reference proteome</keyword>
<evidence type="ECO:0000256" key="7">
    <source>
        <dbReference type="ARBA" id="ARBA00023004"/>
    </source>
</evidence>
<organism evidence="13 14">
    <name type="scientific">Eublepharis macularius</name>
    <name type="common">Leopard gecko</name>
    <name type="synonym">Cyrtodactylus macularius</name>
    <dbReference type="NCBI Taxonomy" id="481883"/>
    <lineage>
        <taxon>Eukaryota</taxon>
        <taxon>Metazoa</taxon>
        <taxon>Chordata</taxon>
        <taxon>Craniata</taxon>
        <taxon>Vertebrata</taxon>
        <taxon>Euteleostomi</taxon>
        <taxon>Lepidosauria</taxon>
        <taxon>Squamata</taxon>
        <taxon>Bifurcata</taxon>
        <taxon>Gekkota</taxon>
        <taxon>Eublepharidae</taxon>
        <taxon>Eublepharinae</taxon>
        <taxon>Eublepharis</taxon>
    </lineage>
</organism>
<dbReference type="GO" id="GO:0016712">
    <property type="term" value="F:oxidoreductase activity, acting on paired donors, with incorporation or reduction of molecular oxygen, reduced flavin or flavoprotein as one donor, and incorporation of one atom of oxygen"/>
    <property type="evidence" value="ECO:0007669"/>
    <property type="project" value="TreeGrafter"/>
</dbReference>
<evidence type="ECO:0000256" key="1">
    <source>
        <dbReference type="ARBA" id="ARBA00001971"/>
    </source>
</evidence>
<dbReference type="GO" id="GO:0006805">
    <property type="term" value="P:xenobiotic metabolic process"/>
    <property type="evidence" value="ECO:0007669"/>
    <property type="project" value="TreeGrafter"/>
</dbReference>
<keyword evidence="8 11" id="KW-0503">Monooxygenase</keyword>
<keyword evidence="7 10" id="KW-0408">Iron</keyword>
<evidence type="ECO:0000256" key="2">
    <source>
        <dbReference type="ARBA" id="ARBA00004370"/>
    </source>
</evidence>
<dbReference type="PANTHER" id="PTHR24300">
    <property type="entry name" value="CYTOCHROME P450 508A4-RELATED"/>
    <property type="match status" value="1"/>
</dbReference>
<dbReference type="KEGG" id="emc:129331899"/>
<comment type="subcellular location">
    <subcellularLocation>
        <location evidence="2">Membrane</location>
    </subcellularLocation>
</comment>
<evidence type="ECO:0000256" key="8">
    <source>
        <dbReference type="ARBA" id="ARBA00023033"/>
    </source>
</evidence>
<dbReference type="PANTHER" id="PTHR24300:SF134">
    <property type="entry name" value="CYTOCHROME P450, FAMILY 2, SUBFAMILY AB, POLYPEPTIDE 2-RELATED"/>
    <property type="match status" value="1"/>
</dbReference>
<comment type="cofactor">
    <cofactor evidence="1 10">
        <name>heme</name>
        <dbReference type="ChEBI" id="CHEBI:30413"/>
    </cofactor>
</comment>
<evidence type="ECO:0000256" key="11">
    <source>
        <dbReference type="RuleBase" id="RU000461"/>
    </source>
</evidence>
<dbReference type="PRINTS" id="PR00385">
    <property type="entry name" value="P450"/>
</dbReference>
<evidence type="ECO:0000256" key="10">
    <source>
        <dbReference type="PIRSR" id="PIRSR602401-1"/>
    </source>
</evidence>
<evidence type="ECO:0000256" key="6">
    <source>
        <dbReference type="ARBA" id="ARBA00023002"/>
    </source>
</evidence>
<dbReference type="InterPro" id="IPR001128">
    <property type="entry name" value="Cyt_P450"/>
</dbReference>
<feature type="signal peptide" evidence="12">
    <location>
        <begin position="1"/>
        <end position="22"/>
    </location>
</feature>
<dbReference type="PROSITE" id="PS00086">
    <property type="entry name" value="CYTOCHROME_P450"/>
    <property type="match status" value="1"/>
</dbReference>
<keyword evidence="12" id="KW-0732">Signal</keyword>
<dbReference type="GO" id="GO:0020037">
    <property type="term" value="F:heme binding"/>
    <property type="evidence" value="ECO:0007669"/>
    <property type="project" value="InterPro"/>
</dbReference>
<dbReference type="RefSeq" id="XP_054838533.1">
    <property type="nucleotide sequence ID" value="XM_054982558.1"/>
</dbReference>
<gene>
    <name evidence="14" type="primary">LOC129331899</name>
</gene>
<protein>
    <submittedName>
        <fullName evidence="14">Cytochrome P450 2J2-like isoform X1</fullName>
    </submittedName>
</protein>
<dbReference type="InterPro" id="IPR017972">
    <property type="entry name" value="Cyt_P450_CS"/>
</dbReference>
<comment type="similarity">
    <text evidence="3 11">Belongs to the cytochrome P450 family.</text>
</comment>
<keyword evidence="4 10" id="KW-0349">Heme</keyword>
<name>A0AA97L1P1_EUBMA</name>
<evidence type="ECO:0000256" key="9">
    <source>
        <dbReference type="ARBA" id="ARBA00023136"/>
    </source>
</evidence>
<dbReference type="SUPFAM" id="SSF48264">
    <property type="entry name" value="Cytochrome P450"/>
    <property type="match status" value="1"/>
</dbReference>
<dbReference type="GeneID" id="129331899"/>
<evidence type="ECO:0000256" key="12">
    <source>
        <dbReference type="SAM" id="SignalP"/>
    </source>
</evidence>
<dbReference type="Proteomes" id="UP001190640">
    <property type="component" value="Chromosome 6"/>
</dbReference>
<evidence type="ECO:0000256" key="5">
    <source>
        <dbReference type="ARBA" id="ARBA00022723"/>
    </source>
</evidence>
<dbReference type="InterPro" id="IPR002401">
    <property type="entry name" value="Cyt_P450_E_grp-I"/>
</dbReference>
<dbReference type="Pfam" id="PF00067">
    <property type="entry name" value="p450"/>
    <property type="match status" value="1"/>
</dbReference>